<proteinExistence type="predicted"/>
<dbReference type="EMBL" id="JACIJF010000003">
    <property type="protein sequence ID" value="MBB5710130.1"/>
    <property type="molecule type" value="Genomic_DNA"/>
</dbReference>
<accession>A0A840YLG8</accession>
<gene>
    <name evidence="2" type="ORF">FHT02_001358</name>
</gene>
<organism evidence="2 3">
    <name type="scientific">Sphingomonas xinjiangensis</name>
    <dbReference type="NCBI Taxonomy" id="643568"/>
    <lineage>
        <taxon>Bacteria</taxon>
        <taxon>Pseudomonadati</taxon>
        <taxon>Pseudomonadota</taxon>
        <taxon>Alphaproteobacteria</taxon>
        <taxon>Sphingomonadales</taxon>
        <taxon>Sphingomonadaceae</taxon>
        <taxon>Sphingomonas</taxon>
    </lineage>
</organism>
<evidence type="ECO:0000313" key="3">
    <source>
        <dbReference type="Proteomes" id="UP000527143"/>
    </source>
</evidence>
<dbReference type="Proteomes" id="UP000527143">
    <property type="component" value="Unassembled WGS sequence"/>
</dbReference>
<feature type="signal peptide" evidence="1">
    <location>
        <begin position="1"/>
        <end position="26"/>
    </location>
</feature>
<protein>
    <recommendedName>
        <fullName evidence="4">DUF3617 family protein</fullName>
    </recommendedName>
</protein>
<evidence type="ECO:0000313" key="2">
    <source>
        <dbReference type="EMBL" id="MBB5710130.1"/>
    </source>
</evidence>
<dbReference type="RefSeq" id="WP_184085791.1">
    <property type="nucleotide sequence ID" value="NZ_JACIJF010000003.1"/>
</dbReference>
<evidence type="ECO:0008006" key="4">
    <source>
        <dbReference type="Google" id="ProtNLM"/>
    </source>
</evidence>
<sequence>MMIRRRWLAAAAGVLVIAAGSGGAVARQSALGSLGGVERGQWQLRDGEGAVRKICLRNPSALLQLRHWGAQCQHVVLENDGTSATIRYSCAGRGHGRTSITVETAHSVVIDTSGIVDGAPFAEQYEARRVGACQ</sequence>
<reference evidence="2 3" key="1">
    <citation type="submission" date="2020-08" db="EMBL/GenBank/DDBJ databases">
        <title>Genomic Encyclopedia of Type Strains, Phase IV (KMG-IV): sequencing the most valuable type-strain genomes for metagenomic binning, comparative biology and taxonomic classification.</title>
        <authorList>
            <person name="Goeker M."/>
        </authorList>
    </citation>
    <scope>NUCLEOTIDE SEQUENCE [LARGE SCALE GENOMIC DNA]</scope>
    <source>
        <strain evidence="2 3">DSM 26736</strain>
    </source>
</reference>
<name>A0A840YLG8_9SPHN</name>
<dbReference type="AlphaFoldDB" id="A0A840YLG8"/>
<keyword evidence="1" id="KW-0732">Signal</keyword>
<comment type="caution">
    <text evidence="2">The sequence shown here is derived from an EMBL/GenBank/DDBJ whole genome shotgun (WGS) entry which is preliminary data.</text>
</comment>
<feature type="chain" id="PRO_5032508145" description="DUF3617 family protein" evidence="1">
    <location>
        <begin position="27"/>
        <end position="134"/>
    </location>
</feature>
<keyword evidence="3" id="KW-1185">Reference proteome</keyword>
<evidence type="ECO:0000256" key="1">
    <source>
        <dbReference type="SAM" id="SignalP"/>
    </source>
</evidence>